<evidence type="ECO:0000313" key="2">
    <source>
        <dbReference type="EMBL" id="GAA0297043.1"/>
    </source>
</evidence>
<dbReference type="EMBL" id="BAAABL010000037">
    <property type="protein sequence ID" value="GAA0297043.1"/>
    <property type="molecule type" value="Genomic_DNA"/>
</dbReference>
<dbReference type="InterPro" id="IPR058273">
    <property type="entry name" value="DUF7967"/>
</dbReference>
<proteinExistence type="predicted"/>
<dbReference type="RefSeq" id="WP_343749226.1">
    <property type="nucleotide sequence ID" value="NZ_BAAABL010000037.1"/>
</dbReference>
<keyword evidence="3" id="KW-1185">Reference proteome</keyword>
<reference evidence="2 3" key="1">
    <citation type="journal article" date="2019" name="Int. J. Syst. Evol. Microbiol.">
        <title>The Global Catalogue of Microorganisms (GCM) 10K type strain sequencing project: providing services to taxonomists for standard genome sequencing and annotation.</title>
        <authorList>
            <consortium name="The Broad Institute Genomics Platform"/>
            <consortium name="The Broad Institute Genome Sequencing Center for Infectious Disease"/>
            <person name="Wu L."/>
            <person name="Ma J."/>
        </authorList>
    </citation>
    <scope>NUCLEOTIDE SEQUENCE [LARGE SCALE GENOMIC DNA]</scope>
    <source>
        <strain evidence="2 3">JCM 16330</strain>
    </source>
</reference>
<name>A0AAV3S5V0_9EURY</name>
<accession>A0AAV3S5V0</accession>
<evidence type="ECO:0000259" key="1">
    <source>
        <dbReference type="Pfam" id="PF25921"/>
    </source>
</evidence>
<organism evidence="2 3">
    <name type="scientific">Halarchaeum salinum</name>
    <dbReference type="NCBI Taxonomy" id="489912"/>
    <lineage>
        <taxon>Archaea</taxon>
        <taxon>Methanobacteriati</taxon>
        <taxon>Methanobacteriota</taxon>
        <taxon>Stenosarchaea group</taxon>
        <taxon>Halobacteria</taxon>
        <taxon>Halobacteriales</taxon>
        <taxon>Halobacteriaceae</taxon>
    </lineage>
</organism>
<evidence type="ECO:0000313" key="3">
    <source>
        <dbReference type="Proteomes" id="UP001500837"/>
    </source>
</evidence>
<dbReference type="AlphaFoldDB" id="A0AAV3S5V0"/>
<dbReference type="Pfam" id="PF25921">
    <property type="entry name" value="DUF7967"/>
    <property type="match status" value="1"/>
</dbReference>
<comment type="caution">
    <text evidence="2">The sequence shown here is derived from an EMBL/GenBank/DDBJ whole genome shotgun (WGS) entry which is preliminary data.</text>
</comment>
<sequence length="66" mass="7625">MDTQDGDAESVRAWLVEQTYSDDEQNRIILTYSIPVGKRYFPRECALARFGDVRETTAAKDLERVK</sequence>
<feature type="domain" description="DUF7967" evidence="1">
    <location>
        <begin position="8"/>
        <end position="64"/>
    </location>
</feature>
<dbReference type="Proteomes" id="UP001500837">
    <property type="component" value="Unassembled WGS sequence"/>
</dbReference>
<gene>
    <name evidence="2" type="ORF">GCM10009066_09280</name>
</gene>
<protein>
    <recommendedName>
        <fullName evidence="1">DUF7967 domain-containing protein</fullName>
    </recommendedName>
</protein>